<dbReference type="PANTHER" id="PTHR42785:SF1">
    <property type="entry name" value="DNA TOPOISOMERASE"/>
    <property type="match status" value="1"/>
</dbReference>
<evidence type="ECO:0000256" key="2">
    <source>
        <dbReference type="ARBA" id="ARBA00031985"/>
    </source>
</evidence>
<accession>A0A017RY36</accession>
<dbReference type="SUPFAM" id="SSF56712">
    <property type="entry name" value="Prokaryotic type I DNA topoisomerase"/>
    <property type="match status" value="1"/>
</dbReference>
<dbReference type="InterPro" id="IPR034149">
    <property type="entry name" value="TOPRIM_TopoI"/>
</dbReference>
<evidence type="ECO:0000313" key="8">
    <source>
        <dbReference type="Proteomes" id="UP000019681"/>
    </source>
</evidence>
<feature type="domain" description="Topo IA-type catalytic" evidence="6">
    <location>
        <begin position="129"/>
        <end position="157"/>
    </location>
</feature>
<dbReference type="InterPro" id="IPR000380">
    <property type="entry name" value="Topo_IA"/>
</dbReference>
<protein>
    <recommendedName>
        <fullName evidence="4">Omega-protein</fullName>
    </recommendedName>
    <alternativeName>
        <fullName evidence="3">Relaxing enzyme</fullName>
    </alternativeName>
    <alternativeName>
        <fullName evidence="1">Swivelase</fullName>
    </alternativeName>
    <alternativeName>
        <fullName evidence="2">Untwisting enzyme</fullName>
    </alternativeName>
</protein>
<dbReference type="InterPro" id="IPR003601">
    <property type="entry name" value="Topo_IA_2"/>
</dbReference>
<dbReference type="STRING" id="1403537.Q428_03365"/>
<sequence>MAQSLVIVESPAKAKTIGKFLGKNFKVQASMGHVRDLPKSQIGVDIENNFEPKYITIRGKGQLIASLKKEAKKADKIYLATDPDREGEAISWHLSNILGLSEEEKCRIEFHEITKQAIKEAIKNSRPINKSLVDAQQARRVLDRLVGYQISLYYGKR</sequence>
<reference evidence="7 8" key="1">
    <citation type="journal article" date="2014" name="Genome Announc.">
        <title>Draft Genome Sequence of Fervidicella metallireducens Strain AeBT, an Iron-Reducing Thermoanaerobe from the Great Artesian Basin.</title>
        <authorList>
            <person name="Patel B.K."/>
        </authorList>
    </citation>
    <scope>NUCLEOTIDE SEQUENCE [LARGE SCALE GENOMIC DNA]</scope>
    <source>
        <strain evidence="7 8">AeB</strain>
    </source>
</reference>
<dbReference type="InterPro" id="IPR006171">
    <property type="entry name" value="TOPRIM_dom"/>
</dbReference>
<dbReference type="EMBL" id="AZQP01000006">
    <property type="protein sequence ID" value="EYE89329.1"/>
    <property type="molecule type" value="Genomic_DNA"/>
</dbReference>
<dbReference type="SMART" id="SM00493">
    <property type="entry name" value="TOPRIM"/>
    <property type="match status" value="1"/>
</dbReference>
<keyword evidence="8" id="KW-1185">Reference proteome</keyword>
<dbReference type="GO" id="GO:0006265">
    <property type="term" value="P:DNA topological change"/>
    <property type="evidence" value="ECO:0007669"/>
    <property type="project" value="InterPro"/>
</dbReference>
<dbReference type="Proteomes" id="UP000019681">
    <property type="component" value="Unassembled WGS sequence"/>
</dbReference>
<dbReference type="Pfam" id="PF01751">
    <property type="entry name" value="Toprim"/>
    <property type="match status" value="1"/>
</dbReference>
<organism evidence="7 8">
    <name type="scientific">Fervidicella metallireducens AeB</name>
    <dbReference type="NCBI Taxonomy" id="1403537"/>
    <lineage>
        <taxon>Bacteria</taxon>
        <taxon>Bacillati</taxon>
        <taxon>Bacillota</taxon>
        <taxon>Clostridia</taxon>
        <taxon>Eubacteriales</taxon>
        <taxon>Clostridiaceae</taxon>
        <taxon>Fervidicella</taxon>
    </lineage>
</organism>
<dbReference type="SMART" id="SM00436">
    <property type="entry name" value="TOP1Bc"/>
    <property type="match status" value="1"/>
</dbReference>
<evidence type="ECO:0000256" key="4">
    <source>
        <dbReference type="ARBA" id="ARBA00032877"/>
    </source>
</evidence>
<evidence type="ECO:0000313" key="7">
    <source>
        <dbReference type="EMBL" id="EYE89329.1"/>
    </source>
</evidence>
<gene>
    <name evidence="7" type="ORF">Q428_03365</name>
</gene>
<evidence type="ECO:0000259" key="6">
    <source>
        <dbReference type="PROSITE" id="PS52039"/>
    </source>
</evidence>
<evidence type="ECO:0000256" key="3">
    <source>
        <dbReference type="ARBA" id="ARBA00032235"/>
    </source>
</evidence>
<dbReference type="GO" id="GO:0003677">
    <property type="term" value="F:DNA binding"/>
    <property type="evidence" value="ECO:0007669"/>
    <property type="project" value="InterPro"/>
</dbReference>
<dbReference type="AlphaFoldDB" id="A0A017RY36"/>
<evidence type="ECO:0000259" key="5">
    <source>
        <dbReference type="PROSITE" id="PS50880"/>
    </source>
</evidence>
<dbReference type="PANTHER" id="PTHR42785">
    <property type="entry name" value="DNA TOPOISOMERASE, TYPE IA, CORE"/>
    <property type="match status" value="1"/>
</dbReference>
<dbReference type="InterPro" id="IPR023405">
    <property type="entry name" value="Topo_IA_core_domain"/>
</dbReference>
<dbReference type="Gene3D" id="3.40.50.140">
    <property type="match status" value="1"/>
</dbReference>
<proteinExistence type="predicted"/>
<evidence type="ECO:0000256" key="1">
    <source>
        <dbReference type="ARBA" id="ARBA00030003"/>
    </source>
</evidence>
<dbReference type="CDD" id="cd03363">
    <property type="entry name" value="TOPRIM_TopoIA_TopoI"/>
    <property type="match status" value="1"/>
</dbReference>
<dbReference type="GO" id="GO:0003917">
    <property type="term" value="F:DNA topoisomerase type I (single strand cut, ATP-independent) activity"/>
    <property type="evidence" value="ECO:0007669"/>
    <property type="project" value="InterPro"/>
</dbReference>
<feature type="domain" description="Toprim" evidence="5">
    <location>
        <begin position="3"/>
        <end position="113"/>
    </location>
</feature>
<dbReference type="InterPro" id="IPR013497">
    <property type="entry name" value="Topo_IA_cen"/>
</dbReference>
<dbReference type="PROSITE" id="PS52039">
    <property type="entry name" value="TOPO_IA_2"/>
    <property type="match status" value="1"/>
</dbReference>
<dbReference type="PROSITE" id="PS50880">
    <property type="entry name" value="TOPRIM"/>
    <property type="match status" value="1"/>
</dbReference>
<comment type="caution">
    <text evidence="7">The sequence shown here is derived from an EMBL/GenBank/DDBJ whole genome shotgun (WGS) entry which is preliminary data.</text>
</comment>
<name>A0A017RY36_9CLOT</name>